<protein>
    <submittedName>
        <fullName evidence="1">Uncharacterized protein</fullName>
    </submittedName>
</protein>
<sequence>MAAFWGRWSGSSLLGGVICPIRSRSGAAAPPEIKVPRMGLFSLGRRRDEAAEQARAHVSALVRQHLSLGEHDAVTVSEIACGDPGCGGAETVVLILRAGRRTEAVKVKKALFLATDEEILLALETIQAA</sequence>
<keyword evidence="2" id="KW-1185">Reference proteome</keyword>
<gene>
    <name evidence="1" type="ORF">GCM10007276_09420</name>
</gene>
<dbReference type="EMBL" id="BMCP01000001">
    <property type="protein sequence ID" value="GGE34184.1"/>
    <property type="molecule type" value="Genomic_DNA"/>
</dbReference>
<proteinExistence type="predicted"/>
<dbReference type="AlphaFoldDB" id="A0A8J2YFR6"/>
<name>A0A8J2YFR6_9RHOB</name>
<evidence type="ECO:0000313" key="2">
    <source>
        <dbReference type="Proteomes" id="UP000602745"/>
    </source>
</evidence>
<evidence type="ECO:0000313" key="1">
    <source>
        <dbReference type="EMBL" id="GGE34184.1"/>
    </source>
</evidence>
<accession>A0A8J2YFR6</accession>
<dbReference type="Proteomes" id="UP000602745">
    <property type="component" value="Unassembled WGS sequence"/>
</dbReference>
<organism evidence="1 2">
    <name type="scientific">Agaricicola taiwanensis</name>
    <dbReference type="NCBI Taxonomy" id="591372"/>
    <lineage>
        <taxon>Bacteria</taxon>
        <taxon>Pseudomonadati</taxon>
        <taxon>Pseudomonadota</taxon>
        <taxon>Alphaproteobacteria</taxon>
        <taxon>Rhodobacterales</taxon>
        <taxon>Paracoccaceae</taxon>
        <taxon>Agaricicola</taxon>
    </lineage>
</organism>
<reference evidence="1" key="2">
    <citation type="submission" date="2020-09" db="EMBL/GenBank/DDBJ databases">
        <authorList>
            <person name="Sun Q."/>
            <person name="Sedlacek I."/>
        </authorList>
    </citation>
    <scope>NUCLEOTIDE SEQUENCE</scope>
    <source>
        <strain evidence="1">CCM 7684</strain>
    </source>
</reference>
<reference evidence="1" key="1">
    <citation type="journal article" date="2014" name="Int. J. Syst. Evol. Microbiol.">
        <title>Complete genome sequence of Corynebacterium casei LMG S-19264T (=DSM 44701T), isolated from a smear-ripened cheese.</title>
        <authorList>
            <consortium name="US DOE Joint Genome Institute (JGI-PGF)"/>
            <person name="Walter F."/>
            <person name="Albersmeier A."/>
            <person name="Kalinowski J."/>
            <person name="Ruckert C."/>
        </authorList>
    </citation>
    <scope>NUCLEOTIDE SEQUENCE</scope>
    <source>
        <strain evidence="1">CCM 7684</strain>
    </source>
</reference>
<comment type="caution">
    <text evidence="1">The sequence shown here is derived from an EMBL/GenBank/DDBJ whole genome shotgun (WGS) entry which is preliminary data.</text>
</comment>